<gene>
    <name evidence="2" type="ORF">PS880_05936</name>
</gene>
<evidence type="ECO:0000256" key="1">
    <source>
        <dbReference type="SAM" id="Phobius"/>
    </source>
</evidence>
<feature type="transmembrane region" description="Helical" evidence="1">
    <location>
        <begin position="77"/>
        <end position="100"/>
    </location>
</feature>
<sequence length="174" mass="20486">MEHINLNNLSTDKLIRYSKFSLMAYVSFFGLLVMYSNFTDYASNYEYVGHILSMDTTRENLNLSYRAITSPLLHHRIYWFIITLEVIYTAFCLVGACHLYRNINAPAEVFHEAKKFSIIGLLFAIFVYYVCLQVIGVEWFNMDESQVWNAKDWARHIVDFILPLLIFVALRTER</sequence>
<dbReference type="EMBL" id="CABVIH010000044">
    <property type="protein sequence ID" value="VVP58620.1"/>
    <property type="molecule type" value="Genomic_DNA"/>
</dbReference>
<accession>A0A5E7QBP4</accession>
<dbReference type="InterPro" id="IPR018681">
    <property type="entry name" value="DUF2165_transmembrane"/>
</dbReference>
<feature type="transmembrane region" description="Helical" evidence="1">
    <location>
        <begin position="153"/>
        <end position="170"/>
    </location>
</feature>
<reference evidence="2 3" key="1">
    <citation type="submission" date="2019-09" db="EMBL/GenBank/DDBJ databases">
        <authorList>
            <person name="Chandra G."/>
            <person name="Truman W A."/>
        </authorList>
    </citation>
    <scope>NUCLEOTIDE SEQUENCE [LARGE SCALE GENOMIC DNA]</scope>
    <source>
        <strain evidence="2">PS880</strain>
    </source>
</reference>
<feature type="transmembrane region" description="Helical" evidence="1">
    <location>
        <begin position="20"/>
        <end position="38"/>
    </location>
</feature>
<evidence type="ECO:0000313" key="3">
    <source>
        <dbReference type="Proteomes" id="UP000375525"/>
    </source>
</evidence>
<keyword evidence="1" id="KW-0472">Membrane</keyword>
<organism evidence="2 3">
    <name type="scientific">Pseudomonas fluorescens</name>
    <dbReference type="NCBI Taxonomy" id="294"/>
    <lineage>
        <taxon>Bacteria</taxon>
        <taxon>Pseudomonadati</taxon>
        <taxon>Pseudomonadota</taxon>
        <taxon>Gammaproteobacteria</taxon>
        <taxon>Pseudomonadales</taxon>
        <taxon>Pseudomonadaceae</taxon>
        <taxon>Pseudomonas</taxon>
    </lineage>
</organism>
<evidence type="ECO:0000313" key="2">
    <source>
        <dbReference type="EMBL" id="VVP58620.1"/>
    </source>
</evidence>
<evidence type="ECO:0008006" key="4">
    <source>
        <dbReference type="Google" id="ProtNLM"/>
    </source>
</evidence>
<name>A0A5E7QBP4_PSEFL</name>
<dbReference type="AlphaFoldDB" id="A0A5E7QBP4"/>
<protein>
    <recommendedName>
        <fullName evidence="4">DUF2165 domain-containing protein</fullName>
    </recommendedName>
</protein>
<feature type="transmembrane region" description="Helical" evidence="1">
    <location>
        <begin position="121"/>
        <end position="141"/>
    </location>
</feature>
<dbReference type="Proteomes" id="UP000375525">
    <property type="component" value="Unassembled WGS sequence"/>
</dbReference>
<keyword evidence="1" id="KW-0812">Transmembrane</keyword>
<keyword evidence="1" id="KW-1133">Transmembrane helix</keyword>
<proteinExistence type="predicted"/>
<dbReference type="Pfam" id="PF09933">
    <property type="entry name" value="DUF2165"/>
    <property type="match status" value="1"/>
</dbReference>